<proteinExistence type="predicted"/>
<feature type="transmembrane region" description="Helical" evidence="1">
    <location>
        <begin position="47"/>
        <end position="69"/>
    </location>
</feature>
<keyword evidence="1" id="KW-0812">Transmembrane</keyword>
<evidence type="ECO:0000313" key="2">
    <source>
        <dbReference type="EMBL" id="BAY96701.1"/>
    </source>
</evidence>
<organism evidence="2 3">
    <name type="scientific">Tolypothrix tenuis PCC 7101</name>
    <dbReference type="NCBI Taxonomy" id="231146"/>
    <lineage>
        <taxon>Bacteria</taxon>
        <taxon>Bacillati</taxon>
        <taxon>Cyanobacteriota</taxon>
        <taxon>Cyanophyceae</taxon>
        <taxon>Nostocales</taxon>
        <taxon>Tolypothrichaceae</taxon>
        <taxon>Tolypothrix</taxon>
    </lineage>
</organism>
<dbReference type="KEGG" id="ttq:NIES37_06360"/>
<evidence type="ECO:0000256" key="1">
    <source>
        <dbReference type="SAM" id="Phobius"/>
    </source>
</evidence>
<sequence length="222" mass="24626">MQPDLLGLEISKGELRRLTGFDPEDVFRPSIMADREKRLGFFMNEGLVALALTPIIVGGIYAFIILPAIGSSIKLGILLLILVPIAVIIGRSLWRKFTCPHGLTILLDEVDKYHSVINAIDINDQLATSGNAQSSINDRDKVISALQLIREDLVRALKTERILRDNKKLLANNQELFVNNLANLQALQVSSQAGDYAEFLNQSLQIALDVQAEISKLQSPRR</sequence>
<dbReference type="AlphaFoldDB" id="A0A1Z4MTF1"/>
<protein>
    <submittedName>
        <fullName evidence="2">Uncharacterized protein</fullName>
    </submittedName>
</protein>
<evidence type="ECO:0000313" key="3">
    <source>
        <dbReference type="Proteomes" id="UP000218785"/>
    </source>
</evidence>
<reference evidence="2 3" key="1">
    <citation type="submission" date="2017-06" db="EMBL/GenBank/DDBJ databases">
        <title>Genome sequencing of cyanobaciteial culture collection at National Institute for Environmental Studies (NIES).</title>
        <authorList>
            <person name="Hirose Y."/>
            <person name="Shimura Y."/>
            <person name="Fujisawa T."/>
            <person name="Nakamura Y."/>
            <person name="Kawachi M."/>
        </authorList>
    </citation>
    <scope>NUCLEOTIDE SEQUENCE [LARGE SCALE GENOMIC DNA]</scope>
    <source>
        <strain evidence="2 3">NIES-37</strain>
    </source>
</reference>
<dbReference type="Proteomes" id="UP000218785">
    <property type="component" value="Chromosome"/>
</dbReference>
<keyword evidence="3" id="KW-1185">Reference proteome</keyword>
<keyword evidence="1" id="KW-0472">Membrane</keyword>
<feature type="transmembrane region" description="Helical" evidence="1">
    <location>
        <begin position="75"/>
        <end position="94"/>
    </location>
</feature>
<gene>
    <name evidence="2" type="ORF">NIES37_06360</name>
</gene>
<keyword evidence="1" id="KW-1133">Transmembrane helix</keyword>
<dbReference type="RefSeq" id="WP_096573873.1">
    <property type="nucleotide sequence ID" value="NZ_CAWNJS010000001.1"/>
</dbReference>
<dbReference type="EMBL" id="AP018248">
    <property type="protein sequence ID" value="BAY96701.1"/>
    <property type="molecule type" value="Genomic_DNA"/>
</dbReference>
<accession>A0A1Z4MTF1</accession>
<name>A0A1Z4MTF1_9CYAN</name>